<accession>A0AAP2DQJ9</accession>
<comment type="caution">
    <text evidence="6">The sequence shown here is derived from an EMBL/GenBank/DDBJ whole genome shotgun (WGS) entry which is preliminary data.</text>
</comment>
<dbReference type="CDD" id="cd01392">
    <property type="entry name" value="HTH_LacI"/>
    <property type="match status" value="1"/>
</dbReference>
<dbReference type="InterPro" id="IPR028082">
    <property type="entry name" value="Peripla_BP_I"/>
</dbReference>
<dbReference type="InterPro" id="IPR046335">
    <property type="entry name" value="LacI/GalR-like_sensor"/>
</dbReference>
<dbReference type="PANTHER" id="PTHR30146:SF109">
    <property type="entry name" value="HTH-TYPE TRANSCRIPTIONAL REGULATOR GALS"/>
    <property type="match status" value="1"/>
</dbReference>
<feature type="domain" description="HTH cro/C1-type" evidence="5">
    <location>
        <begin position="7"/>
        <end position="54"/>
    </location>
</feature>
<dbReference type="InterPro" id="IPR010982">
    <property type="entry name" value="Lambda_DNA-bd_dom_sf"/>
</dbReference>
<dbReference type="Gene3D" id="3.40.50.2300">
    <property type="match status" value="2"/>
</dbReference>
<dbReference type="Pfam" id="PF13377">
    <property type="entry name" value="Peripla_BP_3"/>
    <property type="match status" value="1"/>
</dbReference>
<dbReference type="Gene3D" id="1.10.260.40">
    <property type="entry name" value="lambda repressor-like DNA-binding domains"/>
    <property type="match status" value="1"/>
</dbReference>
<dbReference type="PROSITE" id="PS50943">
    <property type="entry name" value="HTH_CROC1"/>
    <property type="match status" value="1"/>
</dbReference>
<dbReference type="GO" id="GO:0003700">
    <property type="term" value="F:DNA-binding transcription factor activity"/>
    <property type="evidence" value="ECO:0007669"/>
    <property type="project" value="TreeGrafter"/>
</dbReference>
<dbReference type="RefSeq" id="WP_254167331.1">
    <property type="nucleotide sequence ID" value="NZ_JAHESF010000025.1"/>
</dbReference>
<keyword evidence="2" id="KW-0238">DNA-binding</keyword>
<dbReference type="AlphaFoldDB" id="A0AAP2DQJ9"/>
<evidence type="ECO:0000259" key="4">
    <source>
        <dbReference type="PROSITE" id="PS50932"/>
    </source>
</evidence>
<protein>
    <submittedName>
        <fullName evidence="6">LacI family transcriptional regulator</fullName>
    </submittedName>
</protein>
<keyword evidence="1" id="KW-0805">Transcription regulation</keyword>
<keyword evidence="7" id="KW-1185">Reference proteome</keyword>
<evidence type="ECO:0000256" key="2">
    <source>
        <dbReference type="ARBA" id="ARBA00023125"/>
    </source>
</evidence>
<evidence type="ECO:0000313" key="6">
    <source>
        <dbReference type="EMBL" id="MBT1699407.1"/>
    </source>
</evidence>
<dbReference type="InterPro" id="IPR000843">
    <property type="entry name" value="HTH_LacI"/>
</dbReference>
<dbReference type="SUPFAM" id="SSF47413">
    <property type="entry name" value="lambda repressor-like DNA-binding domains"/>
    <property type="match status" value="1"/>
</dbReference>
<dbReference type="Proteomes" id="UP001319200">
    <property type="component" value="Unassembled WGS sequence"/>
</dbReference>
<evidence type="ECO:0000256" key="3">
    <source>
        <dbReference type="ARBA" id="ARBA00023163"/>
    </source>
</evidence>
<name>A0AAP2DQJ9_9BACT</name>
<dbReference type="EMBL" id="JAHESF010000025">
    <property type="protein sequence ID" value="MBT1699407.1"/>
    <property type="molecule type" value="Genomic_DNA"/>
</dbReference>
<proteinExistence type="predicted"/>
<dbReference type="GO" id="GO:0000976">
    <property type="term" value="F:transcription cis-regulatory region binding"/>
    <property type="evidence" value="ECO:0007669"/>
    <property type="project" value="TreeGrafter"/>
</dbReference>
<dbReference type="SUPFAM" id="SSF53822">
    <property type="entry name" value="Periplasmic binding protein-like I"/>
    <property type="match status" value="1"/>
</dbReference>
<dbReference type="SMART" id="SM00354">
    <property type="entry name" value="HTH_LACI"/>
    <property type="match status" value="1"/>
</dbReference>
<sequence length="340" mass="38316">MATESVTIKDIAKLLGISKSTVSRALSEHSDVNQETRRRVLEIAQKLNYQPNVLALNLKQQRTHTLGVIIPETVNRFFAKAIGGIQKIANLAGYHVMICQSDESYVAERKNLQGLLASRVDGILVSVSSETDRTDHFDMLLQKNVPLVFFDRILEDVKASQVYTDNYEISFEGTEHLISQGCKRIAIVAGPQNLYNSRNRLMGYIDALKKHNLPVKDNYIIHSYFRGGNVEEYTRHLINLPQRPDAIFAINDYAAIEMMHVIKKNGLRVPDDIAILGFNNEAICRFVEPALSSIDHSAFDMGTAAAEILLNKIETGNLEPERRMIKSRLVIRESTHVRSV</sequence>
<dbReference type="PANTHER" id="PTHR30146">
    <property type="entry name" value="LACI-RELATED TRANSCRIPTIONAL REPRESSOR"/>
    <property type="match status" value="1"/>
</dbReference>
<keyword evidence="3" id="KW-0804">Transcription</keyword>
<feature type="domain" description="HTH lacI-type" evidence="4">
    <location>
        <begin position="6"/>
        <end position="60"/>
    </location>
</feature>
<dbReference type="Pfam" id="PF00356">
    <property type="entry name" value="LacI"/>
    <property type="match status" value="1"/>
</dbReference>
<organism evidence="6 7">
    <name type="scientific">Chryseosolibacter histidini</name>
    <dbReference type="NCBI Taxonomy" id="2782349"/>
    <lineage>
        <taxon>Bacteria</taxon>
        <taxon>Pseudomonadati</taxon>
        <taxon>Bacteroidota</taxon>
        <taxon>Cytophagia</taxon>
        <taxon>Cytophagales</taxon>
        <taxon>Chryseotaleaceae</taxon>
        <taxon>Chryseosolibacter</taxon>
    </lineage>
</organism>
<evidence type="ECO:0000313" key="7">
    <source>
        <dbReference type="Proteomes" id="UP001319200"/>
    </source>
</evidence>
<dbReference type="CDD" id="cd06267">
    <property type="entry name" value="PBP1_LacI_sugar_binding-like"/>
    <property type="match status" value="1"/>
</dbReference>
<evidence type="ECO:0000256" key="1">
    <source>
        <dbReference type="ARBA" id="ARBA00023015"/>
    </source>
</evidence>
<evidence type="ECO:0000259" key="5">
    <source>
        <dbReference type="PROSITE" id="PS50943"/>
    </source>
</evidence>
<dbReference type="PROSITE" id="PS50932">
    <property type="entry name" value="HTH_LACI_2"/>
    <property type="match status" value="1"/>
</dbReference>
<gene>
    <name evidence="6" type="ORF">KK083_21095</name>
</gene>
<reference evidence="6 7" key="1">
    <citation type="submission" date="2021-05" db="EMBL/GenBank/DDBJ databases">
        <title>A Polyphasic approach of four new species of the genus Ohtaekwangia: Ohtaekwangia histidinii sp. nov., Ohtaekwangia cretensis sp. nov., Ohtaekwangia indiensis sp. nov., Ohtaekwangia reichenbachii sp. nov. from diverse environment.</title>
        <authorList>
            <person name="Octaviana S."/>
        </authorList>
    </citation>
    <scope>NUCLEOTIDE SEQUENCE [LARGE SCALE GENOMIC DNA]</scope>
    <source>
        <strain evidence="6 7">PWU4</strain>
    </source>
</reference>
<dbReference type="InterPro" id="IPR001387">
    <property type="entry name" value="Cro/C1-type_HTH"/>
</dbReference>